<reference evidence="1 2" key="1">
    <citation type="submission" date="2016-07" db="EMBL/GenBank/DDBJ databases">
        <title>Draft genome of the white-rot fungus Obba rivulosa 3A-2.</title>
        <authorList>
            <consortium name="DOE Joint Genome Institute"/>
            <person name="Miettinen O."/>
            <person name="Riley R."/>
            <person name="Acob R."/>
            <person name="Barry K."/>
            <person name="Cullen D."/>
            <person name="De Vries R."/>
            <person name="Hainaut M."/>
            <person name="Hatakka A."/>
            <person name="Henrissat B."/>
            <person name="Hilden K."/>
            <person name="Kuo R."/>
            <person name="Labutti K."/>
            <person name="Lipzen A."/>
            <person name="Makela M.R."/>
            <person name="Sandor L."/>
            <person name="Spatafora J.W."/>
            <person name="Grigoriev I.V."/>
            <person name="Hibbett D.S."/>
        </authorList>
    </citation>
    <scope>NUCLEOTIDE SEQUENCE [LARGE SCALE GENOMIC DNA]</scope>
    <source>
        <strain evidence="1 2">3A-2</strain>
    </source>
</reference>
<dbReference type="AlphaFoldDB" id="A0A8E2AV23"/>
<protein>
    <submittedName>
        <fullName evidence="1">Uncharacterized protein</fullName>
    </submittedName>
</protein>
<sequence length="154" mass="18637">MYPSTRITRMGYNQQSEVARLRHRQPHACKLRQYQWTYHSCRRIIREYGRLGWRNWLRTFRCGEFHGRKITRGASCSEFLVPGCWVITSDVFVSKLCYIYLYSACIEQFRAFSKYHITRRKSSIRTVFEDCFVSNYRRWINNYIKVTDSTSTAR</sequence>
<proteinExistence type="predicted"/>
<evidence type="ECO:0000313" key="1">
    <source>
        <dbReference type="EMBL" id="OCH87217.1"/>
    </source>
</evidence>
<dbReference type="Proteomes" id="UP000250043">
    <property type="component" value="Unassembled WGS sequence"/>
</dbReference>
<accession>A0A8E2AV23</accession>
<dbReference type="EMBL" id="KV722493">
    <property type="protein sequence ID" value="OCH87217.1"/>
    <property type="molecule type" value="Genomic_DNA"/>
</dbReference>
<gene>
    <name evidence="1" type="ORF">OBBRIDRAFT_172165</name>
</gene>
<name>A0A8E2AV23_9APHY</name>
<organism evidence="1 2">
    <name type="scientific">Obba rivulosa</name>
    <dbReference type="NCBI Taxonomy" id="1052685"/>
    <lineage>
        <taxon>Eukaryota</taxon>
        <taxon>Fungi</taxon>
        <taxon>Dikarya</taxon>
        <taxon>Basidiomycota</taxon>
        <taxon>Agaricomycotina</taxon>
        <taxon>Agaricomycetes</taxon>
        <taxon>Polyporales</taxon>
        <taxon>Gelatoporiaceae</taxon>
        <taxon>Obba</taxon>
    </lineage>
</organism>
<keyword evidence="2" id="KW-1185">Reference proteome</keyword>
<evidence type="ECO:0000313" key="2">
    <source>
        <dbReference type="Proteomes" id="UP000250043"/>
    </source>
</evidence>